<dbReference type="EMBL" id="CADCSZ010000053">
    <property type="protein sequence ID" value="CAA9225064.1"/>
    <property type="molecule type" value="Genomic_DNA"/>
</dbReference>
<evidence type="ECO:0000256" key="1">
    <source>
        <dbReference type="SAM" id="MobiDB-lite"/>
    </source>
</evidence>
<accession>A0A6J4HI78</accession>
<feature type="region of interest" description="Disordered" evidence="1">
    <location>
        <begin position="1"/>
        <end position="61"/>
    </location>
</feature>
<name>A0A6J4HI78_9ACTN</name>
<organism evidence="2">
    <name type="scientific">uncultured Acidimicrobiales bacterium</name>
    <dbReference type="NCBI Taxonomy" id="310071"/>
    <lineage>
        <taxon>Bacteria</taxon>
        <taxon>Bacillati</taxon>
        <taxon>Actinomycetota</taxon>
        <taxon>Acidimicrobiia</taxon>
        <taxon>Acidimicrobiales</taxon>
        <taxon>environmental samples</taxon>
    </lineage>
</organism>
<evidence type="ECO:0000313" key="2">
    <source>
        <dbReference type="EMBL" id="CAA9225064.1"/>
    </source>
</evidence>
<gene>
    <name evidence="2" type="ORF">AVDCRST_MAG76-910</name>
</gene>
<feature type="compositionally biased region" description="Basic and acidic residues" evidence="1">
    <location>
        <begin position="48"/>
        <end position="61"/>
    </location>
</feature>
<sequence>MGETVGHIKKVLGNVTEDREVEAEGRAEEQQGDKPDHETVEAVEDDVQEARGEKHQGSTSG</sequence>
<proteinExistence type="predicted"/>
<evidence type="ECO:0008006" key="3">
    <source>
        <dbReference type="Google" id="ProtNLM"/>
    </source>
</evidence>
<protein>
    <recommendedName>
        <fullName evidence="3">CsbD-like domain-containing protein</fullName>
    </recommendedName>
</protein>
<feature type="compositionally biased region" description="Basic and acidic residues" evidence="1">
    <location>
        <begin position="16"/>
        <end position="40"/>
    </location>
</feature>
<reference evidence="2" key="1">
    <citation type="submission" date="2020-02" db="EMBL/GenBank/DDBJ databases">
        <authorList>
            <person name="Meier V. D."/>
        </authorList>
    </citation>
    <scope>NUCLEOTIDE SEQUENCE</scope>
    <source>
        <strain evidence="2">AVDCRST_MAG76</strain>
    </source>
</reference>
<dbReference type="AlphaFoldDB" id="A0A6J4HI78"/>